<comment type="caution">
    <text evidence="1">The sequence shown here is derived from an EMBL/GenBank/DDBJ whole genome shotgun (WGS) entry which is preliminary data.</text>
</comment>
<gene>
    <name evidence="1" type="ORF">V5O48_002158</name>
</gene>
<protein>
    <submittedName>
        <fullName evidence="1">Uncharacterized protein</fullName>
    </submittedName>
</protein>
<reference evidence="1 2" key="1">
    <citation type="submission" date="2024-02" db="EMBL/GenBank/DDBJ databases">
        <title>A draft genome for the cacao thread blight pathogen Marasmius crinis-equi.</title>
        <authorList>
            <person name="Cohen S.P."/>
            <person name="Baruah I.K."/>
            <person name="Amoako-Attah I."/>
            <person name="Bukari Y."/>
            <person name="Meinhardt L.W."/>
            <person name="Bailey B.A."/>
        </authorList>
    </citation>
    <scope>NUCLEOTIDE SEQUENCE [LARGE SCALE GENOMIC DNA]</scope>
    <source>
        <strain evidence="1 2">GH-76</strain>
    </source>
</reference>
<keyword evidence="2" id="KW-1185">Reference proteome</keyword>
<organism evidence="1 2">
    <name type="scientific">Marasmius crinis-equi</name>
    <dbReference type="NCBI Taxonomy" id="585013"/>
    <lineage>
        <taxon>Eukaryota</taxon>
        <taxon>Fungi</taxon>
        <taxon>Dikarya</taxon>
        <taxon>Basidiomycota</taxon>
        <taxon>Agaricomycotina</taxon>
        <taxon>Agaricomycetes</taxon>
        <taxon>Agaricomycetidae</taxon>
        <taxon>Agaricales</taxon>
        <taxon>Marasmiineae</taxon>
        <taxon>Marasmiaceae</taxon>
        <taxon>Marasmius</taxon>
    </lineage>
</organism>
<accession>A0ABR3FWH3</accession>
<proteinExistence type="predicted"/>
<name>A0ABR3FWH3_9AGAR</name>
<evidence type="ECO:0000313" key="1">
    <source>
        <dbReference type="EMBL" id="KAL0579849.1"/>
    </source>
</evidence>
<evidence type="ECO:0000313" key="2">
    <source>
        <dbReference type="Proteomes" id="UP001465976"/>
    </source>
</evidence>
<dbReference type="EMBL" id="JBAHYK010000046">
    <property type="protein sequence ID" value="KAL0579849.1"/>
    <property type="molecule type" value="Genomic_DNA"/>
</dbReference>
<dbReference type="Proteomes" id="UP001465976">
    <property type="component" value="Unassembled WGS sequence"/>
</dbReference>
<sequence length="425" mass="47440">MGSQDNTTAITINGTSTFGELHPRGVGLEALECLVSPRVVHLFLPLFTNLKDLFALSRAHPSSYRAIDDYLASEHADIDRILRLFFSPNGISALRKLQLSKNFLISGSTVNQCLFKTIFPGADLDIYVDWFNTRDVASFLVGRGWTFIPDGSVEPGLDELEAPLTREVELATNRRRQYFMGSLLGVLTFSKRVQHPAMKEKVTRIIQVISCSESAIDAVLGFHSSAVVNFISATHIFCLFPRSTLLLKINVAFDRSRHDVSSTQRGLTKYSNRGWPLVTSHILGNLVSRAHEWQSYRYVGDTGCYIRALKGVEVHSEHVLAKHRNWLANSFDIKGLDSPNGLSIHRLTRGKCHWTNVVTYATILDAQRPHTPFGPLDCSFCRSDPITKSGEWLMVRRVIDSALGLGLRKRLPPVQAADGAHEEQA</sequence>